<dbReference type="RefSeq" id="XP_012897491.1">
    <property type="nucleotide sequence ID" value="XM_013042037.1"/>
</dbReference>
<feature type="compositionally biased region" description="Low complexity" evidence="1">
    <location>
        <begin position="188"/>
        <end position="197"/>
    </location>
</feature>
<reference evidence="2" key="1">
    <citation type="submission" date="2010-02" db="EMBL/GenBank/DDBJ databases">
        <title>Sequencing and annotation of the Blastocystis hominis genome.</title>
        <authorList>
            <person name="Wincker P."/>
        </authorList>
    </citation>
    <scope>NUCLEOTIDE SEQUENCE</scope>
    <source>
        <strain evidence="2">Singapore isolate B</strain>
    </source>
</reference>
<gene>
    <name evidence="2" type="ORF">GSBLH_T00003322001</name>
</gene>
<evidence type="ECO:0000313" key="2">
    <source>
        <dbReference type="EMBL" id="CBK23443.2"/>
    </source>
</evidence>
<name>D8M6M5_BLAHO</name>
<evidence type="ECO:0000256" key="1">
    <source>
        <dbReference type="SAM" id="MobiDB-lite"/>
    </source>
</evidence>
<accession>D8M6M5</accession>
<dbReference type="Proteomes" id="UP000008312">
    <property type="component" value="Unassembled WGS sequence"/>
</dbReference>
<feature type="region of interest" description="Disordered" evidence="1">
    <location>
        <begin position="176"/>
        <end position="256"/>
    </location>
</feature>
<dbReference type="GeneID" id="24920426"/>
<dbReference type="EMBL" id="FN668661">
    <property type="protein sequence ID" value="CBK23443.2"/>
    <property type="molecule type" value="Genomic_DNA"/>
</dbReference>
<organism evidence="2">
    <name type="scientific">Blastocystis hominis</name>
    <dbReference type="NCBI Taxonomy" id="12968"/>
    <lineage>
        <taxon>Eukaryota</taxon>
        <taxon>Sar</taxon>
        <taxon>Stramenopiles</taxon>
        <taxon>Bigyra</taxon>
        <taxon>Opalozoa</taxon>
        <taxon>Opalinata</taxon>
        <taxon>Blastocystidae</taxon>
        <taxon>Blastocystis</taxon>
    </lineage>
</organism>
<proteinExistence type="predicted"/>
<dbReference type="InParanoid" id="D8M6M5"/>
<keyword evidence="3" id="KW-1185">Reference proteome</keyword>
<evidence type="ECO:0000313" key="3">
    <source>
        <dbReference type="Proteomes" id="UP000008312"/>
    </source>
</evidence>
<sequence>MDNIPILDPYSVSSHRTSSTSSVEDSLGHLRPASLRMERHLSLPDVSPAPYTMTPHRFATPCTPSVFTFDTIPETNTCTTPYSYRSHDYMGRDSEGQFFNRFNDSYLGQESVDPFYHSDPRKRAYYSDANFSRDGDFFQDRSPMLLTPRRSSLQGDDLFASNFPIFPRAYSTSPAFHRTLHQDPPSLPSASTLSTRPPASPVSLTNPPLSPHALKPASVSTAVAAPLASAPTPTKPRKLHSRAGSPNKPNITDPANRVVLENVRSGKDRRTTLMIKNIPNA</sequence>
<dbReference type="AlphaFoldDB" id="D8M6M5"/>
<feature type="compositionally biased region" description="Low complexity" evidence="1">
    <location>
        <begin position="11"/>
        <end position="25"/>
    </location>
</feature>
<protein>
    <submittedName>
        <fullName evidence="2">Uncharacterized protein</fullName>
    </submittedName>
</protein>
<feature type="region of interest" description="Disordered" evidence="1">
    <location>
        <begin position="1"/>
        <end position="27"/>
    </location>
</feature>